<protein>
    <submittedName>
        <fullName evidence="1">Uncharacterized protein</fullName>
    </submittedName>
</protein>
<sequence>MAGQASQTYLLGFYHYIIYFESYFVATSKVTGVGDRDADAYAFPDIDLSRRYSQVAGSKNSRTSVSDDSEGGKVTYRSADSMCYRVNSGNQINPFTCLLIKRSDDQILLSNALRYIIRVISDVDGYWWVKCGSVWPKVINSTEDDTRWQRPPDYHRDYDYPG</sequence>
<proteinExistence type="predicted"/>
<comment type="caution">
    <text evidence="1">The sequence shown here is derived from an EMBL/GenBank/DDBJ whole genome shotgun (WGS) entry which is preliminary data.</text>
</comment>
<organism evidence="1">
    <name type="scientific">marine sediment metagenome</name>
    <dbReference type="NCBI Taxonomy" id="412755"/>
    <lineage>
        <taxon>unclassified sequences</taxon>
        <taxon>metagenomes</taxon>
        <taxon>ecological metagenomes</taxon>
    </lineage>
</organism>
<reference evidence="1" key="1">
    <citation type="journal article" date="2014" name="Front. Microbiol.">
        <title>High frequency of phylogenetically diverse reductive dehalogenase-homologous genes in deep subseafloor sedimentary metagenomes.</title>
        <authorList>
            <person name="Kawai M."/>
            <person name="Futagami T."/>
            <person name="Toyoda A."/>
            <person name="Takaki Y."/>
            <person name="Nishi S."/>
            <person name="Hori S."/>
            <person name="Arai W."/>
            <person name="Tsubouchi T."/>
            <person name="Morono Y."/>
            <person name="Uchiyama I."/>
            <person name="Ito T."/>
            <person name="Fujiyama A."/>
            <person name="Inagaki F."/>
            <person name="Takami H."/>
        </authorList>
    </citation>
    <scope>NUCLEOTIDE SEQUENCE</scope>
    <source>
        <strain evidence="1">Expedition CK06-06</strain>
    </source>
</reference>
<dbReference type="AlphaFoldDB" id="X1LGI0"/>
<gene>
    <name evidence="1" type="ORF">S06H3_14346</name>
</gene>
<accession>X1LGI0</accession>
<name>X1LGI0_9ZZZZ</name>
<evidence type="ECO:0000313" key="1">
    <source>
        <dbReference type="EMBL" id="GAI18228.1"/>
    </source>
</evidence>
<dbReference type="EMBL" id="BARV01007013">
    <property type="protein sequence ID" value="GAI18228.1"/>
    <property type="molecule type" value="Genomic_DNA"/>
</dbReference>